<keyword evidence="3" id="KW-1185">Reference proteome</keyword>
<evidence type="ECO:0000256" key="1">
    <source>
        <dbReference type="SAM" id="Phobius"/>
    </source>
</evidence>
<keyword evidence="1" id="KW-0472">Membrane</keyword>
<proteinExistence type="predicted"/>
<dbReference type="AlphaFoldDB" id="A0A179EVX9"/>
<evidence type="ECO:0000313" key="3">
    <source>
        <dbReference type="Proteomes" id="UP000078516"/>
    </source>
</evidence>
<gene>
    <name evidence="2" type="ORF">A6E74_01400</name>
</gene>
<reference evidence="2 3" key="1">
    <citation type="submission" date="2016-04" db="EMBL/GenBank/DDBJ databases">
        <title>Draft genome of an Enterococcus thailandicus strain isolated from bovine feces.</title>
        <authorList>
            <person name="Beukers A.G."/>
            <person name="Zaheer R."/>
            <person name="Goji N."/>
            <person name="Cook S.R."/>
            <person name="Amoako K."/>
            <person name="Chaves A.V."/>
            <person name="Ward M.P."/>
            <person name="Mcallister T.A."/>
        </authorList>
    </citation>
    <scope>NUCLEOTIDE SEQUENCE [LARGE SCALE GENOMIC DNA]</scope>
    <source>
        <strain evidence="2 3">F0711D 46</strain>
    </source>
</reference>
<feature type="transmembrane region" description="Helical" evidence="1">
    <location>
        <begin position="22"/>
        <end position="40"/>
    </location>
</feature>
<dbReference type="EMBL" id="LWMN01000001">
    <property type="protein sequence ID" value="OAQ57059.1"/>
    <property type="molecule type" value="Genomic_DNA"/>
</dbReference>
<comment type="caution">
    <text evidence="2">The sequence shown here is derived from an EMBL/GenBank/DDBJ whole genome shotgun (WGS) entry which is preliminary data.</text>
</comment>
<dbReference type="Proteomes" id="UP000078516">
    <property type="component" value="Unassembled WGS sequence"/>
</dbReference>
<name>A0A179EVX9_ENTTH</name>
<sequence>MDIIDFISQLDWESFVKNIRDFILPVTSLIFSSFAFYISYTEKKTKKFNLKLEFFTPCEEWLVDRESDEKPDVYHQHKFRIINSVLLTNNSSLPVTVIKFTVSEMSEELNAFTMISNDYSVTIKSPYKNLSNGARAYSGQSLKKTANLSKFPPLPLPVTIPPYESKITTLVFRYDESVKNKRIEINVHTSRGILKINRFVSSSQTSQLDTDYVPPQLDEFD</sequence>
<accession>A0A179EVX9</accession>
<organism evidence="2 3">
    <name type="scientific">Enterococcus thailandicus</name>
    <dbReference type="NCBI Taxonomy" id="417368"/>
    <lineage>
        <taxon>Bacteria</taxon>
        <taxon>Bacillati</taxon>
        <taxon>Bacillota</taxon>
        <taxon>Bacilli</taxon>
        <taxon>Lactobacillales</taxon>
        <taxon>Enterococcaceae</taxon>
        <taxon>Enterococcus</taxon>
    </lineage>
</organism>
<keyword evidence="1" id="KW-1133">Transmembrane helix</keyword>
<keyword evidence="1" id="KW-0812">Transmembrane</keyword>
<evidence type="ECO:0000313" key="2">
    <source>
        <dbReference type="EMBL" id="OAQ57059.1"/>
    </source>
</evidence>
<dbReference type="RefSeq" id="WP_067480975.1">
    <property type="nucleotide sequence ID" value="NZ_LWMN01000001.1"/>
</dbReference>
<protein>
    <submittedName>
        <fullName evidence="2">Uncharacterized protein</fullName>
    </submittedName>
</protein>